<organism evidence="2">
    <name type="scientific">Camponotus floridanus</name>
    <name type="common">Florida carpenter ant</name>
    <dbReference type="NCBI Taxonomy" id="104421"/>
    <lineage>
        <taxon>Eukaryota</taxon>
        <taxon>Metazoa</taxon>
        <taxon>Ecdysozoa</taxon>
        <taxon>Arthropoda</taxon>
        <taxon>Hexapoda</taxon>
        <taxon>Insecta</taxon>
        <taxon>Pterygota</taxon>
        <taxon>Neoptera</taxon>
        <taxon>Endopterygota</taxon>
        <taxon>Hymenoptera</taxon>
        <taxon>Apocrita</taxon>
        <taxon>Aculeata</taxon>
        <taxon>Formicoidea</taxon>
        <taxon>Formicidae</taxon>
        <taxon>Formicinae</taxon>
        <taxon>Camponotus</taxon>
    </lineage>
</organism>
<accession>E2AY20</accession>
<name>E2AY20_CAMFO</name>
<dbReference type="OMA" id="CYLPIEA"/>
<feature type="non-terminal residue" evidence="1">
    <location>
        <position position="61"/>
    </location>
</feature>
<proteinExistence type="predicted"/>
<dbReference type="AlphaFoldDB" id="E2AY20"/>
<evidence type="ECO:0000313" key="1">
    <source>
        <dbReference type="EMBL" id="EFN61669.1"/>
    </source>
</evidence>
<evidence type="ECO:0000313" key="2">
    <source>
        <dbReference type="Proteomes" id="UP000000311"/>
    </source>
</evidence>
<keyword evidence="2" id="KW-1185">Reference proteome</keyword>
<protein>
    <submittedName>
        <fullName evidence="1">Uncharacterized protein</fullName>
    </submittedName>
</protein>
<dbReference type="EMBL" id="GL443746">
    <property type="protein sequence ID" value="EFN61669.1"/>
    <property type="molecule type" value="Genomic_DNA"/>
</dbReference>
<feature type="non-terminal residue" evidence="1">
    <location>
        <position position="1"/>
    </location>
</feature>
<reference evidence="1 2" key="1">
    <citation type="journal article" date="2010" name="Science">
        <title>Genomic comparison of the ants Camponotus floridanus and Harpegnathos saltator.</title>
        <authorList>
            <person name="Bonasio R."/>
            <person name="Zhang G."/>
            <person name="Ye C."/>
            <person name="Mutti N.S."/>
            <person name="Fang X."/>
            <person name="Qin N."/>
            <person name="Donahue G."/>
            <person name="Yang P."/>
            <person name="Li Q."/>
            <person name="Li C."/>
            <person name="Zhang P."/>
            <person name="Huang Z."/>
            <person name="Berger S.L."/>
            <person name="Reinberg D."/>
            <person name="Wang J."/>
            <person name="Liebig J."/>
        </authorList>
    </citation>
    <scope>NUCLEOTIDE SEQUENCE [LARGE SCALE GENOMIC DNA]</scope>
    <source>
        <strain evidence="2">C129</strain>
    </source>
</reference>
<dbReference type="Proteomes" id="UP000000311">
    <property type="component" value="Unassembled WGS sequence"/>
</dbReference>
<sequence length="61" mass="7202">RLREISIEHANLYPSYYQVQQAKKDCYLPIEAIRITDTFVEINLQALLDVTVHRMLKVLDI</sequence>
<gene>
    <name evidence="1" type="ORF">EAG_15964</name>
</gene>
<dbReference type="InParanoid" id="E2AY20"/>